<dbReference type="PANTHER" id="PTHR24304:SF2">
    <property type="entry name" value="24-HYDROXYCHOLESTEROL 7-ALPHA-HYDROXYLASE"/>
    <property type="match status" value="1"/>
</dbReference>
<evidence type="ECO:0000256" key="1">
    <source>
        <dbReference type="ARBA" id="ARBA00010617"/>
    </source>
</evidence>
<evidence type="ECO:0000313" key="7">
    <source>
        <dbReference type="Proteomes" id="UP000799772"/>
    </source>
</evidence>
<keyword evidence="3 5" id="KW-0479">Metal-binding</keyword>
<evidence type="ECO:0000256" key="4">
    <source>
        <dbReference type="ARBA" id="ARBA00023004"/>
    </source>
</evidence>
<evidence type="ECO:0000313" key="6">
    <source>
        <dbReference type="EMBL" id="KAF2092706.1"/>
    </source>
</evidence>
<organism evidence="6 7">
    <name type="scientific">Rhizodiscina lignyota</name>
    <dbReference type="NCBI Taxonomy" id="1504668"/>
    <lineage>
        <taxon>Eukaryota</taxon>
        <taxon>Fungi</taxon>
        <taxon>Dikarya</taxon>
        <taxon>Ascomycota</taxon>
        <taxon>Pezizomycotina</taxon>
        <taxon>Dothideomycetes</taxon>
        <taxon>Pleosporomycetidae</taxon>
        <taxon>Aulographales</taxon>
        <taxon>Rhizodiscinaceae</taxon>
        <taxon>Rhizodiscina</taxon>
    </lineage>
</organism>
<sequence length="408" mass="45638">MAGIPETWLHSKVVFQELTGSVTTLLFKKHSVPLPGTKLITELALIGFTTQDGKFLQLIQSIERRSGKQIKLCILFGEDLDHITTRRMLQRYTENSHHMMNTFSWPIPQWISLRVVPGARRCVKARDDLYRFLVDWDKKGGAQNSSNEMRAILGVFEQAGTPAEVRSTFTNMMMVAFLANTPEVLGWFFMNLVQAPELFQVVRAECDALGDDSIIETDFKKRTRYLYSALFETCRCYVFTGTAAIITKECTLPGMGDHVFKPGDSIRSLGSASAMDTEVYGSDAAYWKGHRFVGEGESLLKYDLTFGVGRAPCPGRAFAIAELCMIAVNMIRNFDFSDWSISKHLPYEADDFEVLGPASPEYSEIIDLDGSIKKIIHPGNMSDYGPPGMTSSNIPLNDFACRLSPRTA</sequence>
<keyword evidence="7" id="KW-1185">Reference proteome</keyword>
<protein>
    <submittedName>
        <fullName evidence="6">Cytochrome P450</fullName>
    </submittedName>
</protein>
<evidence type="ECO:0000256" key="3">
    <source>
        <dbReference type="ARBA" id="ARBA00022723"/>
    </source>
</evidence>
<dbReference type="OrthoDB" id="3624293at2759"/>
<dbReference type="Proteomes" id="UP000799772">
    <property type="component" value="Unassembled WGS sequence"/>
</dbReference>
<proteinExistence type="inferred from homology"/>
<reference evidence="6" key="1">
    <citation type="journal article" date="2020" name="Stud. Mycol.">
        <title>101 Dothideomycetes genomes: a test case for predicting lifestyles and emergence of pathogens.</title>
        <authorList>
            <person name="Haridas S."/>
            <person name="Albert R."/>
            <person name="Binder M."/>
            <person name="Bloem J."/>
            <person name="Labutti K."/>
            <person name="Salamov A."/>
            <person name="Andreopoulos B."/>
            <person name="Baker S."/>
            <person name="Barry K."/>
            <person name="Bills G."/>
            <person name="Bluhm B."/>
            <person name="Cannon C."/>
            <person name="Castanera R."/>
            <person name="Culley D."/>
            <person name="Daum C."/>
            <person name="Ezra D."/>
            <person name="Gonzalez J."/>
            <person name="Henrissat B."/>
            <person name="Kuo A."/>
            <person name="Liang C."/>
            <person name="Lipzen A."/>
            <person name="Lutzoni F."/>
            <person name="Magnuson J."/>
            <person name="Mondo S."/>
            <person name="Nolan M."/>
            <person name="Ohm R."/>
            <person name="Pangilinan J."/>
            <person name="Park H.-J."/>
            <person name="Ramirez L."/>
            <person name="Alfaro M."/>
            <person name="Sun H."/>
            <person name="Tritt A."/>
            <person name="Yoshinaga Y."/>
            <person name="Zwiers L.-H."/>
            <person name="Turgeon B."/>
            <person name="Goodwin S."/>
            <person name="Spatafora J."/>
            <person name="Crous P."/>
            <person name="Grigoriev I."/>
        </authorList>
    </citation>
    <scope>NUCLEOTIDE SEQUENCE</scope>
    <source>
        <strain evidence="6">CBS 133067</strain>
    </source>
</reference>
<keyword evidence="4 5" id="KW-0408">Iron</keyword>
<gene>
    <name evidence="6" type="ORF">NA57DRAFT_82070</name>
</gene>
<dbReference type="GO" id="GO:0020037">
    <property type="term" value="F:heme binding"/>
    <property type="evidence" value="ECO:0007669"/>
    <property type="project" value="InterPro"/>
</dbReference>
<keyword evidence="2 5" id="KW-0349">Heme</keyword>
<dbReference type="Gene3D" id="1.10.630.10">
    <property type="entry name" value="Cytochrome P450"/>
    <property type="match status" value="1"/>
</dbReference>
<dbReference type="AlphaFoldDB" id="A0A9P4I0I1"/>
<dbReference type="PRINTS" id="PR00463">
    <property type="entry name" value="EP450I"/>
</dbReference>
<dbReference type="EMBL" id="ML978143">
    <property type="protein sequence ID" value="KAF2092706.1"/>
    <property type="molecule type" value="Genomic_DNA"/>
</dbReference>
<dbReference type="InterPro" id="IPR002401">
    <property type="entry name" value="Cyt_P450_E_grp-I"/>
</dbReference>
<feature type="binding site" description="axial binding residue" evidence="5">
    <location>
        <position position="313"/>
    </location>
    <ligand>
        <name>heme</name>
        <dbReference type="ChEBI" id="CHEBI:30413"/>
    </ligand>
    <ligandPart>
        <name>Fe</name>
        <dbReference type="ChEBI" id="CHEBI:18248"/>
    </ligandPart>
</feature>
<dbReference type="SUPFAM" id="SSF48264">
    <property type="entry name" value="Cytochrome P450"/>
    <property type="match status" value="1"/>
</dbReference>
<comment type="caution">
    <text evidence="6">The sequence shown here is derived from an EMBL/GenBank/DDBJ whole genome shotgun (WGS) entry which is preliminary data.</text>
</comment>
<dbReference type="GO" id="GO:0008395">
    <property type="term" value="F:steroid hydroxylase activity"/>
    <property type="evidence" value="ECO:0007669"/>
    <property type="project" value="TreeGrafter"/>
</dbReference>
<evidence type="ECO:0000256" key="5">
    <source>
        <dbReference type="PIRSR" id="PIRSR602401-1"/>
    </source>
</evidence>
<name>A0A9P4I0I1_9PEZI</name>
<dbReference type="GO" id="GO:0016705">
    <property type="term" value="F:oxidoreductase activity, acting on paired donors, with incorporation or reduction of molecular oxygen"/>
    <property type="evidence" value="ECO:0007669"/>
    <property type="project" value="InterPro"/>
</dbReference>
<dbReference type="InterPro" id="IPR036396">
    <property type="entry name" value="Cyt_P450_sf"/>
</dbReference>
<evidence type="ECO:0000256" key="2">
    <source>
        <dbReference type="ARBA" id="ARBA00022617"/>
    </source>
</evidence>
<dbReference type="PANTHER" id="PTHR24304">
    <property type="entry name" value="CYTOCHROME P450 FAMILY 7"/>
    <property type="match status" value="1"/>
</dbReference>
<dbReference type="InterPro" id="IPR001128">
    <property type="entry name" value="Cyt_P450"/>
</dbReference>
<comment type="similarity">
    <text evidence="1">Belongs to the cytochrome P450 family.</text>
</comment>
<dbReference type="GO" id="GO:0005506">
    <property type="term" value="F:iron ion binding"/>
    <property type="evidence" value="ECO:0007669"/>
    <property type="project" value="InterPro"/>
</dbReference>
<dbReference type="Pfam" id="PF00067">
    <property type="entry name" value="p450"/>
    <property type="match status" value="1"/>
</dbReference>
<accession>A0A9P4I0I1</accession>
<comment type="cofactor">
    <cofactor evidence="5">
        <name>heme</name>
        <dbReference type="ChEBI" id="CHEBI:30413"/>
    </cofactor>
</comment>
<dbReference type="InterPro" id="IPR050529">
    <property type="entry name" value="CYP450_sterol_14alpha_dmase"/>
</dbReference>